<dbReference type="EMBL" id="CAJJDN010000083">
    <property type="protein sequence ID" value="CAD8105139.1"/>
    <property type="molecule type" value="Genomic_DNA"/>
</dbReference>
<name>A0A8S1PR43_9CILI</name>
<dbReference type="PANTHER" id="PTHR11319:SF35">
    <property type="entry name" value="OUTER MEMBRANE PROTEIN PMPC-RELATED"/>
    <property type="match status" value="1"/>
</dbReference>
<organism evidence="2 3">
    <name type="scientific">Paramecium sonneborni</name>
    <dbReference type="NCBI Taxonomy" id="65129"/>
    <lineage>
        <taxon>Eukaryota</taxon>
        <taxon>Sar</taxon>
        <taxon>Alveolata</taxon>
        <taxon>Ciliophora</taxon>
        <taxon>Intramacronucleata</taxon>
        <taxon>Oligohymenophorea</taxon>
        <taxon>Peniculida</taxon>
        <taxon>Parameciidae</taxon>
        <taxon>Paramecium</taxon>
    </lineage>
</organism>
<comment type="caution">
    <text evidence="2">The sequence shown here is derived from an EMBL/GenBank/DDBJ whole genome shotgun (WGS) entry which is preliminary data.</text>
</comment>
<feature type="transmembrane region" description="Helical" evidence="1">
    <location>
        <begin position="1006"/>
        <end position="1031"/>
    </location>
</feature>
<evidence type="ECO:0000256" key="1">
    <source>
        <dbReference type="SAM" id="Phobius"/>
    </source>
</evidence>
<keyword evidence="1" id="KW-0812">Transmembrane</keyword>
<reference evidence="2" key="1">
    <citation type="submission" date="2021-01" db="EMBL/GenBank/DDBJ databases">
        <authorList>
            <consortium name="Genoscope - CEA"/>
            <person name="William W."/>
        </authorList>
    </citation>
    <scope>NUCLEOTIDE SEQUENCE</scope>
</reference>
<feature type="transmembrane region" description="Helical" evidence="1">
    <location>
        <begin position="1158"/>
        <end position="1184"/>
    </location>
</feature>
<dbReference type="Proteomes" id="UP000692954">
    <property type="component" value="Unassembled WGS sequence"/>
</dbReference>
<feature type="transmembrane region" description="Helical" evidence="1">
    <location>
        <begin position="955"/>
        <end position="979"/>
    </location>
</feature>
<evidence type="ECO:0000313" key="3">
    <source>
        <dbReference type="Proteomes" id="UP000692954"/>
    </source>
</evidence>
<keyword evidence="1" id="KW-0472">Membrane</keyword>
<protein>
    <recommendedName>
        <fullName evidence="4">Transmembrane protein</fullName>
    </recommendedName>
</protein>
<dbReference type="OrthoDB" id="77931at2759"/>
<feature type="transmembrane region" description="Helical" evidence="1">
    <location>
        <begin position="1094"/>
        <end position="1120"/>
    </location>
</feature>
<accession>A0A8S1PR43</accession>
<feature type="transmembrane region" description="Helical" evidence="1">
    <location>
        <begin position="1234"/>
        <end position="1258"/>
    </location>
</feature>
<keyword evidence="3" id="KW-1185">Reference proteome</keyword>
<feature type="transmembrane region" description="Helical" evidence="1">
    <location>
        <begin position="1204"/>
        <end position="1222"/>
    </location>
</feature>
<dbReference type="PANTHER" id="PTHR11319">
    <property type="entry name" value="G PROTEIN-COUPLED RECEPTOR-RELATED"/>
    <property type="match status" value="1"/>
</dbReference>
<gene>
    <name evidence="2" type="ORF">PSON_ATCC_30995.1.T0830209</name>
</gene>
<feature type="transmembrane region" description="Helical" evidence="1">
    <location>
        <begin position="895"/>
        <end position="917"/>
    </location>
</feature>
<evidence type="ECO:0008006" key="4">
    <source>
        <dbReference type="Google" id="ProtNLM"/>
    </source>
</evidence>
<keyword evidence="1" id="KW-1133">Transmembrane helix</keyword>
<proteinExistence type="predicted"/>
<sequence>MLSIISIYSKIKQIVVFDNLQFLHNFFHQYDDDPTENFAGLIYIDSTLGEITINNLFCKENAITNSFTSFIFIISQSIFFNKNIIRNHNVISQQLWSQFYQLDLDKQYDQDQVNSIIQQIYPIYVQRGVGKIISEKFACNNSKFQNILALTSAIFDIKTQGYGLIQFINISIEQISSVYKNGTENFGCININSQNSNLNLEISNSNFINVFNGMSTVLFSINPSQIKAKILLKNIEVRNCFSFINQIMKVQFSFNKDNTQFSIKIFNITIIFEERAWIRYFSQYRHEITQINEDNGIFNIIGGEVIIDQFAIKGIILSQIFKIVNSIKLLIKNVYISDIYAFYQLPLILLDQKLNSMVILQKIIIQRFSIYQMNYHEEDINTKQQFVIIQCQLYQLNLKDDYSSQNLITQKIQLLQDQSIKIGYPLIKFISSNNQARFILNQIKLIQNNCLSTSKGILFFDLNQFYYVKIYELLCIYNQIKENGCLNFQSNSQNSKKKVSIQYSDFIQNNGSKGGAINAENITLFLSKCKIIGNIVSQAGGGIYADIDKNEFKITQSILILNKAKVGGGIYLTRQNLKNKDNLSQCFFLFNQAEIYANNLVENPTYLSLFINNKEMRSEKINIGNNTISISNIKQYNIIEQGQILKTKQLIIPSNQKISNYKIYVPKKQIFLNYIESMLIQFKNRYNEKLEGLNNLSCYVNTTILYKNNKSTLEDRIYNLELDQNQQGFDLSSLSFSLDPYNSDLQILQIELNCDFQLNGQKLQHLIYAKTLKCQLGEFYIDRGCQICQSNQGFYTVTYNSTKCSIFDKQKFENISSNQIKLLPGFWRPNHLSDYTESCFKNPSFCIGGWDVGINLCNIGHLGGLCEECDHFNLRGDGQFYKNLGDFKCLECNQIWKSMITFIFTSIWALFSILITLRSIEISNKLFSSLKIGQKYSKIIFKLNQNHESILIKMLLNYLWIFSVVFNFNITYSISFNFIEQTSNTSYFMAYNLDCYLSQIQNVELIYLRLIFMMILIIIQLLIIWIGFAIYAKCRKQKLNKSITSNILLYLYVSNYAALIKQFSSIISNRLISQISYIQGDVSLLYGTINHISWIIYFAIPGLGIFGLFIPFSLFFILYINRQQLDKIKLRRHICYLFNEYNSENYYWESIKLSKKTIIIIILTYFESDIFLKASLLGLCLLVYQLAAVKQKPYIISSLNFLDIQTGQICSITIFIAGANYVSEQENNSNLSILLQICIVLLCIRLCYPFIIQIFTVYFKKYKIPFVGLIYKISRFLMPNFFLTKYLNNQLKKLNSRKQLLKNNYTKIRYHLKSLSKAQRGHQKQFISLISSIQTIRYPQTIVDVEMNKLISP</sequence>
<feature type="transmembrane region" description="Helical" evidence="1">
    <location>
        <begin position="1043"/>
        <end position="1060"/>
    </location>
</feature>
<evidence type="ECO:0000313" key="2">
    <source>
        <dbReference type="EMBL" id="CAD8105139.1"/>
    </source>
</evidence>